<organism evidence="3 4">
    <name type="scientific">Ensete ventricosum</name>
    <name type="common">Abyssinian banana</name>
    <name type="synonym">Musa ensete</name>
    <dbReference type="NCBI Taxonomy" id="4639"/>
    <lineage>
        <taxon>Eukaryota</taxon>
        <taxon>Viridiplantae</taxon>
        <taxon>Streptophyta</taxon>
        <taxon>Embryophyta</taxon>
        <taxon>Tracheophyta</taxon>
        <taxon>Spermatophyta</taxon>
        <taxon>Magnoliopsida</taxon>
        <taxon>Liliopsida</taxon>
        <taxon>Zingiberales</taxon>
        <taxon>Musaceae</taxon>
        <taxon>Ensete</taxon>
    </lineage>
</organism>
<feature type="non-terminal residue" evidence="3">
    <location>
        <position position="164"/>
    </location>
</feature>
<keyword evidence="2" id="KW-0812">Transmembrane</keyword>
<sequence>MYRTIPNILIYDTLRYRIVLSLLVLYWTGTYRAYQAARFATYRSARLSVRGLPTTGQYRQKSTIDGRFRPSAADRGRNRPLTVDFGRRQSIEGEIDRRRSIEEEKGKKKKKKRKKKKRRRRYFPRAVLARAPLPPSPVGCLRGDNVSFSPACRCRHRPWVTHAP</sequence>
<gene>
    <name evidence="3" type="ORF">B296_00054052</name>
</gene>
<feature type="compositionally biased region" description="Basic residues" evidence="1">
    <location>
        <begin position="107"/>
        <end position="123"/>
    </location>
</feature>
<evidence type="ECO:0000313" key="4">
    <source>
        <dbReference type="Proteomes" id="UP000287651"/>
    </source>
</evidence>
<keyword evidence="2" id="KW-1133">Transmembrane helix</keyword>
<dbReference type="Proteomes" id="UP000287651">
    <property type="component" value="Unassembled WGS sequence"/>
</dbReference>
<feature type="transmembrane region" description="Helical" evidence="2">
    <location>
        <begin position="16"/>
        <end position="34"/>
    </location>
</feature>
<evidence type="ECO:0000256" key="1">
    <source>
        <dbReference type="SAM" id="MobiDB-lite"/>
    </source>
</evidence>
<feature type="region of interest" description="Disordered" evidence="1">
    <location>
        <begin position="64"/>
        <end position="128"/>
    </location>
</feature>
<name>A0A426Y5D8_ENSVE</name>
<protein>
    <submittedName>
        <fullName evidence="3">Uncharacterized protein</fullName>
    </submittedName>
</protein>
<dbReference type="EMBL" id="AMZH03014833">
    <property type="protein sequence ID" value="RRT46972.1"/>
    <property type="molecule type" value="Genomic_DNA"/>
</dbReference>
<reference evidence="3 4" key="1">
    <citation type="journal article" date="2014" name="Agronomy (Basel)">
        <title>A Draft Genome Sequence for Ensete ventricosum, the Drought-Tolerant Tree Against Hunger.</title>
        <authorList>
            <person name="Harrison J."/>
            <person name="Moore K.A."/>
            <person name="Paszkiewicz K."/>
            <person name="Jones T."/>
            <person name="Grant M."/>
            <person name="Ambacheew D."/>
            <person name="Muzemil S."/>
            <person name="Studholme D.J."/>
        </authorList>
    </citation>
    <scope>NUCLEOTIDE SEQUENCE [LARGE SCALE GENOMIC DNA]</scope>
</reference>
<proteinExistence type="predicted"/>
<comment type="caution">
    <text evidence="3">The sequence shown here is derived from an EMBL/GenBank/DDBJ whole genome shotgun (WGS) entry which is preliminary data.</text>
</comment>
<feature type="compositionally biased region" description="Basic and acidic residues" evidence="1">
    <location>
        <begin position="64"/>
        <end position="77"/>
    </location>
</feature>
<evidence type="ECO:0000256" key="2">
    <source>
        <dbReference type="SAM" id="Phobius"/>
    </source>
</evidence>
<evidence type="ECO:0000313" key="3">
    <source>
        <dbReference type="EMBL" id="RRT46972.1"/>
    </source>
</evidence>
<accession>A0A426Y5D8</accession>
<dbReference type="AlphaFoldDB" id="A0A426Y5D8"/>
<keyword evidence="2" id="KW-0472">Membrane</keyword>
<feature type="compositionally biased region" description="Basic and acidic residues" evidence="1">
    <location>
        <begin position="85"/>
        <end position="106"/>
    </location>
</feature>